<name>A0ABR3PTH6_9TREE</name>
<dbReference type="GeneID" id="95988459"/>
<dbReference type="Proteomes" id="UP001565368">
    <property type="component" value="Unassembled WGS sequence"/>
</dbReference>
<sequence length="335" mass="37507">MQLDHEAYPHLFDRIFDHFVATAERADMVALRATCKDVQTRIDRKLFEHVVVSLTHSGISIRTPAGGPGTVALISPGKSKAEAKRLLAAQELFRHARIVDVHEFIPTRYARLFQTQKPEVDVLRIFITGRGHEGWTYPAQKLVVFHDLTVPENIRHDWLQIPMTPEVRSLVINVTCDHRLDPRVRQHAGYDLLPLRDAVADVVVVIRRSGAAAPVFKSSPSDQHRVLHSILYFVAYNTTDSRTITIVGMEAVNWRWFGATRPTWSGSSLASYRFQIQTLADAHKMIALGLSASSCTPLGSRLKFMTLEEYLAEVGAEEFAINTAHGGQAVRSAQP</sequence>
<proteinExistence type="predicted"/>
<reference evidence="1 2" key="1">
    <citation type="submission" date="2023-08" db="EMBL/GenBank/DDBJ databases">
        <title>Annotated Genome Sequence of Vanrija albida AlHP1.</title>
        <authorList>
            <person name="Herzog R."/>
        </authorList>
    </citation>
    <scope>NUCLEOTIDE SEQUENCE [LARGE SCALE GENOMIC DNA]</scope>
    <source>
        <strain evidence="1 2">AlHP1</strain>
    </source>
</reference>
<evidence type="ECO:0008006" key="3">
    <source>
        <dbReference type="Google" id="ProtNLM"/>
    </source>
</evidence>
<evidence type="ECO:0000313" key="1">
    <source>
        <dbReference type="EMBL" id="KAL1405746.1"/>
    </source>
</evidence>
<keyword evidence="2" id="KW-1185">Reference proteome</keyword>
<dbReference type="EMBL" id="JBBXJM010000006">
    <property type="protein sequence ID" value="KAL1405746.1"/>
    <property type="molecule type" value="Genomic_DNA"/>
</dbReference>
<dbReference type="RefSeq" id="XP_069205690.1">
    <property type="nucleotide sequence ID" value="XM_069355849.1"/>
</dbReference>
<evidence type="ECO:0000313" key="2">
    <source>
        <dbReference type="Proteomes" id="UP001565368"/>
    </source>
</evidence>
<protein>
    <recommendedName>
        <fullName evidence="3">F-box domain-containing protein</fullName>
    </recommendedName>
</protein>
<comment type="caution">
    <text evidence="1">The sequence shown here is derived from an EMBL/GenBank/DDBJ whole genome shotgun (WGS) entry which is preliminary data.</text>
</comment>
<accession>A0ABR3PTH6</accession>
<gene>
    <name evidence="1" type="ORF">Q8F55_007416</name>
</gene>
<organism evidence="1 2">
    <name type="scientific">Vanrija albida</name>
    <dbReference type="NCBI Taxonomy" id="181172"/>
    <lineage>
        <taxon>Eukaryota</taxon>
        <taxon>Fungi</taxon>
        <taxon>Dikarya</taxon>
        <taxon>Basidiomycota</taxon>
        <taxon>Agaricomycotina</taxon>
        <taxon>Tremellomycetes</taxon>
        <taxon>Trichosporonales</taxon>
        <taxon>Trichosporonaceae</taxon>
        <taxon>Vanrija</taxon>
    </lineage>
</organism>